<dbReference type="Pfam" id="PF03217">
    <property type="entry name" value="SlpA"/>
    <property type="match status" value="2"/>
</dbReference>
<feature type="signal peptide" evidence="1">
    <location>
        <begin position="1"/>
        <end position="29"/>
    </location>
</feature>
<name>A0ABS4MF70_9LACO</name>
<sequence length="223" mass="25401">MKLRKKILIAALSLSLGVIPAFSPNLSKAASTSPTTIEQSSVKLKLNHNSYVYNNKGKRLKYYKGKKALLKKSTRLTIKGKVEPITKVKRYYTYYSDTNGNDHPGWLPYKKIKGNYYYKIGTNAYIKCINVSKINNEELQASQGTVIVKPFLEKEAHATDKNGYFINKTFKAGTKLVVDDRIMPQDGQFYYYHVKGTNYWIGAIDIKAYPRPNGLISNHLLFI</sequence>
<protein>
    <recommendedName>
        <fullName evidence="2">S-layer protein C-terminal domain-containing protein</fullName>
    </recommendedName>
</protein>
<dbReference type="InterPro" id="IPR024968">
    <property type="entry name" value="SlpA_C_lactobacillus"/>
</dbReference>
<accession>A0ABS4MF70</accession>
<gene>
    <name evidence="3" type="ORF">J2Z60_001519</name>
</gene>
<evidence type="ECO:0000313" key="4">
    <source>
        <dbReference type="Proteomes" id="UP001519292"/>
    </source>
</evidence>
<comment type="caution">
    <text evidence="3">The sequence shown here is derived from an EMBL/GenBank/DDBJ whole genome shotgun (WGS) entry which is preliminary data.</text>
</comment>
<proteinExistence type="predicted"/>
<organism evidence="3 4">
    <name type="scientific">Lactobacillus colini</name>
    <dbReference type="NCBI Taxonomy" id="1819254"/>
    <lineage>
        <taxon>Bacteria</taxon>
        <taxon>Bacillati</taxon>
        <taxon>Bacillota</taxon>
        <taxon>Bacilli</taxon>
        <taxon>Lactobacillales</taxon>
        <taxon>Lactobacillaceae</taxon>
        <taxon>Lactobacillus</taxon>
    </lineage>
</organism>
<evidence type="ECO:0000259" key="2">
    <source>
        <dbReference type="Pfam" id="PF03217"/>
    </source>
</evidence>
<evidence type="ECO:0000256" key="1">
    <source>
        <dbReference type="SAM" id="SignalP"/>
    </source>
</evidence>
<dbReference type="EMBL" id="JAGGLU010000008">
    <property type="protein sequence ID" value="MBP2058340.1"/>
    <property type="molecule type" value="Genomic_DNA"/>
</dbReference>
<evidence type="ECO:0000313" key="3">
    <source>
        <dbReference type="EMBL" id="MBP2058340.1"/>
    </source>
</evidence>
<dbReference type="RefSeq" id="WP_209687080.1">
    <property type="nucleotide sequence ID" value="NZ_JAGGLU010000008.1"/>
</dbReference>
<reference evidence="3 4" key="1">
    <citation type="submission" date="2021-03" db="EMBL/GenBank/DDBJ databases">
        <title>Genomic Encyclopedia of Type Strains, Phase IV (KMG-IV): sequencing the most valuable type-strain genomes for metagenomic binning, comparative biology and taxonomic classification.</title>
        <authorList>
            <person name="Goeker M."/>
        </authorList>
    </citation>
    <scope>NUCLEOTIDE SEQUENCE [LARGE SCALE GENOMIC DNA]</scope>
    <source>
        <strain evidence="3 4">DSM 101872</strain>
    </source>
</reference>
<keyword evidence="4" id="KW-1185">Reference proteome</keyword>
<feature type="domain" description="S-layer protein C-terminal" evidence="2">
    <location>
        <begin position="109"/>
        <end position="128"/>
    </location>
</feature>
<feature type="domain" description="S-layer protein C-terminal" evidence="2">
    <location>
        <begin position="41"/>
        <end position="93"/>
    </location>
</feature>
<dbReference type="Proteomes" id="UP001519292">
    <property type="component" value="Unassembled WGS sequence"/>
</dbReference>
<feature type="chain" id="PRO_5046897735" description="S-layer protein C-terminal domain-containing protein" evidence="1">
    <location>
        <begin position="30"/>
        <end position="223"/>
    </location>
</feature>
<keyword evidence="1" id="KW-0732">Signal</keyword>